<comment type="caution">
    <text evidence="2">The sequence shown here is derived from an EMBL/GenBank/DDBJ whole genome shotgun (WGS) entry which is preliminary data.</text>
</comment>
<dbReference type="EMBL" id="VSWC01000118">
    <property type="protein sequence ID" value="KAA1084837.1"/>
    <property type="molecule type" value="Genomic_DNA"/>
</dbReference>
<gene>
    <name evidence="2" type="ORF">PGT21_035866</name>
</gene>
<protein>
    <submittedName>
        <fullName evidence="2">Uncharacterized protein</fullName>
    </submittedName>
</protein>
<proteinExistence type="predicted"/>
<feature type="compositionally biased region" description="Polar residues" evidence="1">
    <location>
        <begin position="42"/>
        <end position="52"/>
    </location>
</feature>
<evidence type="ECO:0000313" key="2">
    <source>
        <dbReference type="EMBL" id="KAA1084837.1"/>
    </source>
</evidence>
<accession>A0A5B0N6F0</accession>
<feature type="region of interest" description="Disordered" evidence="1">
    <location>
        <begin position="1"/>
        <end position="58"/>
    </location>
</feature>
<feature type="compositionally biased region" description="Acidic residues" evidence="1">
    <location>
        <begin position="1"/>
        <end position="11"/>
    </location>
</feature>
<evidence type="ECO:0000256" key="1">
    <source>
        <dbReference type="SAM" id="MobiDB-lite"/>
    </source>
</evidence>
<sequence length="373" mass="42538">MSTTYESEDDVSNIFNNPPSPSHNNNTYINNPAEHDQHDTSHANIFNQTNHPSDNEVTDERMADADDPIDLLIEELQSLYHLNDHFASIAMKAAKCPPEERFVRLFYAITSISQSLESVSSKSGSANHAVRDFLKDFIRKTARSFVGRTDVEAYTATVDKHSDSLTKSLLRLTIGVADKQTPEFKEKFYPKGFEGGDLNSNSQYDEVIANLVKHVRGQLRDTLLNQILSNKKVQPTDVVPPIEDLINLIIKDLLPRHKRATQAAVSITWRQHIRFSHLQLETVSHYLGHYPKTITQWMLIDQRLDDLRWKSLPFQQKHAEMVLEKDKSLFSQKKNFKDLDHDSIVMPSMQDVENALTRLLLPQPSQSAPPAQT</sequence>
<reference evidence="2 3" key="1">
    <citation type="submission" date="2019-05" db="EMBL/GenBank/DDBJ databases">
        <title>Emergence of the Ug99 lineage of the wheat stem rust pathogen through somatic hybridization.</title>
        <authorList>
            <person name="Li F."/>
            <person name="Upadhyaya N.M."/>
            <person name="Sperschneider J."/>
            <person name="Matny O."/>
            <person name="Nguyen-Phuc H."/>
            <person name="Mago R."/>
            <person name="Raley C."/>
            <person name="Miller M.E."/>
            <person name="Silverstein K.A.T."/>
            <person name="Henningsen E."/>
            <person name="Hirsch C.D."/>
            <person name="Visser B."/>
            <person name="Pretorius Z.A."/>
            <person name="Steffenson B.J."/>
            <person name="Schwessinger B."/>
            <person name="Dodds P.N."/>
            <person name="Figueroa M."/>
        </authorList>
    </citation>
    <scope>NUCLEOTIDE SEQUENCE [LARGE SCALE GENOMIC DNA]</scope>
    <source>
        <strain evidence="2">21-0</strain>
    </source>
</reference>
<organism evidence="2 3">
    <name type="scientific">Puccinia graminis f. sp. tritici</name>
    <dbReference type="NCBI Taxonomy" id="56615"/>
    <lineage>
        <taxon>Eukaryota</taxon>
        <taxon>Fungi</taxon>
        <taxon>Dikarya</taxon>
        <taxon>Basidiomycota</taxon>
        <taxon>Pucciniomycotina</taxon>
        <taxon>Pucciniomycetes</taxon>
        <taxon>Pucciniales</taxon>
        <taxon>Pucciniaceae</taxon>
        <taxon>Puccinia</taxon>
    </lineage>
</organism>
<dbReference type="Proteomes" id="UP000324748">
    <property type="component" value="Unassembled WGS sequence"/>
</dbReference>
<keyword evidence="3" id="KW-1185">Reference proteome</keyword>
<dbReference type="AlphaFoldDB" id="A0A5B0N6F0"/>
<evidence type="ECO:0000313" key="3">
    <source>
        <dbReference type="Proteomes" id="UP000324748"/>
    </source>
</evidence>
<dbReference type="OrthoDB" id="2498923at2759"/>
<feature type="compositionally biased region" description="Low complexity" evidence="1">
    <location>
        <begin position="12"/>
        <end position="26"/>
    </location>
</feature>
<name>A0A5B0N6F0_PUCGR</name>